<accession>A0A845M4L2</accession>
<feature type="transmembrane region" description="Helical" evidence="9">
    <location>
        <begin position="21"/>
        <end position="42"/>
    </location>
</feature>
<evidence type="ECO:0000256" key="2">
    <source>
        <dbReference type="ARBA" id="ARBA00022448"/>
    </source>
</evidence>
<evidence type="ECO:0000256" key="9">
    <source>
        <dbReference type="RuleBase" id="RU369079"/>
    </source>
</evidence>
<evidence type="ECO:0000313" key="11">
    <source>
        <dbReference type="EMBL" id="MZR14496.1"/>
    </source>
</evidence>
<feature type="domain" description="Tripartite ATP-independent periplasmic transporters DctQ component" evidence="10">
    <location>
        <begin position="31"/>
        <end position="159"/>
    </location>
</feature>
<name>A0A845M4L2_9RHOB</name>
<evidence type="ECO:0000256" key="7">
    <source>
        <dbReference type="ARBA" id="ARBA00023136"/>
    </source>
</evidence>
<sequence length="174" mass="19062">MNNLFKSFDAAMGRFYDHVGTLVGVSIGLFALAISLDLVMRLMGIGNLGGVQEIIEYALFAGVFLAAPWVLRLGAHVRVDLVISALSTRAARVLDRLLDLLGFTICALLMFYGTINLRDAYAFGSMQMKYFNVPEWWLLTVFVVSFVLLGIEFLSRMARGGDAAADHDDLSGGM</sequence>
<feature type="transmembrane region" description="Helical" evidence="9">
    <location>
        <begin position="96"/>
        <end position="115"/>
    </location>
</feature>
<keyword evidence="4 9" id="KW-0997">Cell inner membrane</keyword>
<organism evidence="11 12">
    <name type="scientific">Maritimibacter harenae</name>
    <dbReference type="NCBI Taxonomy" id="2606218"/>
    <lineage>
        <taxon>Bacteria</taxon>
        <taxon>Pseudomonadati</taxon>
        <taxon>Pseudomonadota</taxon>
        <taxon>Alphaproteobacteria</taxon>
        <taxon>Rhodobacterales</taxon>
        <taxon>Roseobacteraceae</taxon>
        <taxon>Maritimibacter</taxon>
    </lineage>
</organism>
<dbReference type="GO" id="GO:0005886">
    <property type="term" value="C:plasma membrane"/>
    <property type="evidence" value="ECO:0007669"/>
    <property type="project" value="UniProtKB-SubCell"/>
</dbReference>
<protein>
    <recommendedName>
        <fullName evidence="9">TRAP transporter small permease protein</fullName>
    </recommendedName>
</protein>
<keyword evidence="7 9" id="KW-0472">Membrane</keyword>
<comment type="subcellular location">
    <subcellularLocation>
        <location evidence="1 9">Cell inner membrane</location>
        <topology evidence="1 9">Multi-pass membrane protein</topology>
    </subcellularLocation>
</comment>
<dbReference type="InterPro" id="IPR007387">
    <property type="entry name" value="TRAP_DctQ"/>
</dbReference>
<dbReference type="InterPro" id="IPR055348">
    <property type="entry name" value="DctQ"/>
</dbReference>
<evidence type="ECO:0000256" key="5">
    <source>
        <dbReference type="ARBA" id="ARBA00022692"/>
    </source>
</evidence>
<dbReference type="PANTHER" id="PTHR35011">
    <property type="entry name" value="2,3-DIKETO-L-GULONATE TRAP TRANSPORTER SMALL PERMEASE PROTEIN YIAM"/>
    <property type="match status" value="1"/>
</dbReference>
<dbReference type="RefSeq" id="WP_161352613.1">
    <property type="nucleotide sequence ID" value="NZ_WTUX01000019.1"/>
</dbReference>
<dbReference type="GO" id="GO:0015740">
    <property type="term" value="P:C4-dicarboxylate transport"/>
    <property type="evidence" value="ECO:0007669"/>
    <property type="project" value="TreeGrafter"/>
</dbReference>
<keyword evidence="5 9" id="KW-0812">Transmembrane</keyword>
<feature type="transmembrane region" description="Helical" evidence="9">
    <location>
        <begin position="135"/>
        <end position="154"/>
    </location>
</feature>
<dbReference type="Pfam" id="PF04290">
    <property type="entry name" value="DctQ"/>
    <property type="match status" value="1"/>
</dbReference>
<evidence type="ECO:0000256" key="3">
    <source>
        <dbReference type="ARBA" id="ARBA00022475"/>
    </source>
</evidence>
<dbReference type="EMBL" id="WTUX01000019">
    <property type="protein sequence ID" value="MZR14496.1"/>
    <property type="molecule type" value="Genomic_DNA"/>
</dbReference>
<gene>
    <name evidence="11" type="ORF">GQE99_15865</name>
</gene>
<comment type="similarity">
    <text evidence="8 9">Belongs to the TRAP transporter small permease family.</text>
</comment>
<evidence type="ECO:0000256" key="4">
    <source>
        <dbReference type="ARBA" id="ARBA00022519"/>
    </source>
</evidence>
<dbReference type="PANTHER" id="PTHR35011:SF10">
    <property type="entry name" value="TRAP TRANSPORTER SMALL PERMEASE PROTEIN"/>
    <property type="match status" value="1"/>
</dbReference>
<dbReference type="Proteomes" id="UP000467322">
    <property type="component" value="Unassembled WGS sequence"/>
</dbReference>
<dbReference type="GO" id="GO:0022857">
    <property type="term" value="F:transmembrane transporter activity"/>
    <property type="evidence" value="ECO:0007669"/>
    <property type="project" value="UniProtKB-UniRule"/>
</dbReference>
<evidence type="ECO:0000256" key="8">
    <source>
        <dbReference type="ARBA" id="ARBA00038436"/>
    </source>
</evidence>
<evidence type="ECO:0000313" key="12">
    <source>
        <dbReference type="Proteomes" id="UP000467322"/>
    </source>
</evidence>
<keyword evidence="6 9" id="KW-1133">Transmembrane helix</keyword>
<proteinExistence type="inferred from homology"/>
<evidence type="ECO:0000256" key="6">
    <source>
        <dbReference type="ARBA" id="ARBA00022989"/>
    </source>
</evidence>
<comment type="function">
    <text evidence="9">Part of the tripartite ATP-independent periplasmic (TRAP) transport system.</text>
</comment>
<keyword evidence="2 9" id="KW-0813">Transport</keyword>
<evidence type="ECO:0000256" key="1">
    <source>
        <dbReference type="ARBA" id="ARBA00004429"/>
    </source>
</evidence>
<keyword evidence="12" id="KW-1185">Reference proteome</keyword>
<comment type="caution">
    <text evidence="11">The sequence shown here is derived from an EMBL/GenBank/DDBJ whole genome shotgun (WGS) entry which is preliminary data.</text>
</comment>
<keyword evidence="3" id="KW-1003">Cell membrane</keyword>
<reference evidence="11 12" key="1">
    <citation type="submission" date="2019-12" db="EMBL/GenBank/DDBJ databases">
        <title>Maritimibacter sp. nov. sp. isolated from sea sand.</title>
        <authorList>
            <person name="Kim J."/>
            <person name="Jeong S.E."/>
            <person name="Jung H.S."/>
            <person name="Jeon C.O."/>
        </authorList>
    </citation>
    <scope>NUCLEOTIDE SEQUENCE [LARGE SCALE GENOMIC DNA]</scope>
    <source>
        <strain evidence="11 12">DP07</strain>
    </source>
</reference>
<dbReference type="AlphaFoldDB" id="A0A845M4L2"/>
<comment type="subunit">
    <text evidence="9">The complex comprises the extracytoplasmic solute receptor protein and the two transmembrane proteins.</text>
</comment>
<evidence type="ECO:0000259" key="10">
    <source>
        <dbReference type="Pfam" id="PF04290"/>
    </source>
</evidence>
<feature type="transmembrane region" description="Helical" evidence="9">
    <location>
        <begin position="54"/>
        <end position="75"/>
    </location>
</feature>